<feature type="region of interest" description="Actin-binding" evidence="12">
    <location>
        <begin position="668"/>
        <end position="690"/>
    </location>
</feature>
<evidence type="ECO:0000256" key="9">
    <source>
        <dbReference type="ARBA" id="ARBA00023123"/>
    </source>
</evidence>
<keyword evidence="3" id="KW-0963">Cytoplasm</keyword>
<dbReference type="FunFam" id="3.40.850.10:FF:000018">
    <property type="entry name" value="unconventional myosin-VI isoform X1"/>
    <property type="match status" value="1"/>
</dbReference>
<dbReference type="PANTHER" id="PTHR13140:SF719">
    <property type="entry name" value="MYOSIN MOTOR DOMAIN-CONTAINING PROTEIN"/>
    <property type="match status" value="1"/>
</dbReference>
<comment type="subcellular location">
    <subcellularLocation>
        <location evidence="1">Cytoplasm</location>
    </subcellularLocation>
</comment>
<keyword evidence="7" id="KW-0112">Calmodulin-binding</keyword>
<dbReference type="OrthoDB" id="6108017at2759"/>
<dbReference type="HOGENOM" id="CLU_000192_7_2_1"/>
<dbReference type="GO" id="GO:0005516">
    <property type="term" value="F:calmodulin binding"/>
    <property type="evidence" value="ECO:0007669"/>
    <property type="project" value="UniProtKB-KW"/>
</dbReference>
<evidence type="ECO:0000259" key="15">
    <source>
        <dbReference type="PROSITE" id="PS51844"/>
    </source>
</evidence>
<comment type="similarity">
    <text evidence="2 12">Belongs to the TRAFAC class myosin-kinesin ATPase superfamily. Myosin family.</text>
</comment>
<keyword evidence="6 12" id="KW-0067">ATP-binding</keyword>
<dbReference type="STRING" id="31234.E3LXK5"/>
<feature type="compositionally biased region" description="Basic and acidic residues" evidence="13">
    <location>
        <begin position="990"/>
        <end position="1017"/>
    </location>
</feature>
<dbReference type="PRINTS" id="PR00193">
    <property type="entry name" value="MYOSINHEAVY"/>
</dbReference>
<dbReference type="GO" id="GO:0051015">
    <property type="term" value="F:actin filament binding"/>
    <property type="evidence" value="ECO:0007669"/>
    <property type="project" value="InterPro"/>
</dbReference>
<evidence type="ECO:0000313" key="17">
    <source>
        <dbReference type="Proteomes" id="UP000008281"/>
    </source>
</evidence>
<dbReference type="Pfam" id="PF00063">
    <property type="entry name" value="Myosin_head"/>
    <property type="match status" value="1"/>
</dbReference>
<gene>
    <name evidence="16" type="primary">Cre-spe-15</name>
    <name evidence="16" type="ORF">CRE_03873</name>
</gene>
<dbReference type="CDD" id="cd21958">
    <property type="entry name" value="MyUb_Myo6"/>
    <property type="match status" value="1"/>
</dbReference>
<organism evidence="17">
    <name type="scientific">Caenorhabditis remanei</name>
    <name type="common">Caenorhabditis vulgaris</name>
    <dbReference type="NCBI Taxonomy" id="31234"/>
    <lineage>
        <taxon>Eukaryota</taxon>
        <taxon>Metazoa</taxon>
        <taxon>Ecdysozoa</taxon>
        <taxon>Nematoda</taxon>
        <taxon>Chromadorea</taxon>
        <taxon>Rhabditida</taxon>
        <taxon>Rhabditina</taxon>
        <taxon>Rhabditomorpha</taxon>
        <taxon>Rhabditoidea</taxon>
        <taxon>Rhabditidae</taxon>
        <taxon>Peloderinae</taxon>
        <taxon>Caenorhabditis</taxon>
    </lineage>
</organism>
<feature type="region of interest" description="Disordered" evidence="13">
    <location>
        <begin position="990"/>
        <end position="1054"/>
    </location>
</feature>
<dbReference type="EMBL" id="DS268418">
    <property type="protein sequence ID" value="EFO84731.1"/>
    <property type="molecule type" value="Genomic_DNA"/>
</dbReference>
<dbReference type="Pfam" id="PF21521">
    <property type="entry name" value="MYO6_lever"/>
    <property type="match status" value="1"/>
</dbReference>
<dbReference type="PROSITE" id="PS50096">
    <property type="entry name" value="IQ"/>
    <property type="match status" value="1"/>
</dbReference>
<dbReference type="PROSITE" id="PS51456">
    <property type="entry name" value="MYOSIN_MOTOR"/>
    <property type="match status" value="1"/>
</dbReference>
<dbReference type="InterPro" id="IPR004009">
    <property type="entry name" value="SH3_Myosin"/>
</dbReference>
<dbReference type="InterPro" id="IPR027417">
    <property type="entry name" value="P-loop_NTPase"/>
</dbReference>
<dbReference type="CDD" id="cd01382">
    <property type="entry name" value="MYSc_Myo6"/>
    <property type="match status" value="1"/>
</dbReference>
<dbReference type="CDD" id="cd21759">
    <property type="entry name" value="CBD_MYO6-like"/>
    <property type="match status" value="1"/>
</dbReference>
<dbReference type="GO" id="GO:0030048">
    <property type="term" value="P:actin filament-based movement"/>
    <property type="evidence" value="ECO:0007669"/>
    <property type="project" value="TreeGrafter"/>
</dbReference>
<evidence type="ECO:0000256" key="6">
    <source>
        <dbReference type="ARBA" id="ARBA00022840"/>
    </source>
</evidence>
<dbReference type="PROSITE" id="PS51844">
    <property type="entry name" value="SH3_LIKE"/>
    <property type="match status" value="1"/>
</dbReference>
<name>E3LXK5_CAERE</name>
<dbReference type="AlphaFoldDB" id="E3LXK5"/>
<evidence type="ECO:0000256" key="13">
    <source>
        <dbReference type="SAM" id="MobiDB-lite"/>
    </source>
</evidence>
<sequence>MESSTHSTADFGRLVWISDENEGFVAARITDISQNGFTLVTENTNQTVTRRYEETFGCEEDPNKSVEDNCALVHLNEATLLNNCRLRYANGKIYTYVANILISINPYQLIDNLYSPETIKEYRGKSLGQKEPHIFAIADKAYREMRRNKTSQSIIVSGESGAGKTESQKAVLKYLCENWGAEAGPIQQRLLETNPILEAFGNAKTLRNNNSSRFGKFVQIHFSDTGSVAGGFVSHYLLETSRVCRQSSGERNYHIFYQLIAGASPDLFEKLRLAPANKFNVSFQVRILKNVDIFQYLKHGATMFFVNSRSKLKIDSNRFSETNTISDSIISDIDDFAKLEKALGSSGIGDSEKMFIWSTIAGILHLGNIEFEENSNDSRGGCKITSATETSLMSASELLGLQPEEMKLGLCARIMQATKGGVKGTLINVPLKPNEASAGRDALAKAIYSKLFDWLVAQINKSIPFEKSAGYIGVLDVAGFEYFAVNSFEQFCINFCNEKLQHFFNERILKQEQEMYESEGLNIQKIEFTDNQDCIELFEKKASGLFDLLDEEAKLPRATFQHFTQRAHESNKGHFRLDAPRKSKVKSHREMRDDEGLLIRHYAGTVCYETRYFVEKNNDQLHNSLEMLIEQSSLPLLVSLFHSESAGQVKTGGRLKAVSVGAKFKSQLSALLDKLNNTGTHFVRCVKPNSQMKAWHFDGSAILGQLQCAGMASVLRLMQEGFPSRTSFSDLYSMYEKSLPPTLARLDPRLFSKCLFHALGLDQNDFQFGNTKVFFRAGKFAEFDQMMKQDPETMMELISKVSDWLIKARWRKAQYGAWSVIKLKNKILYRAEKTKKIQAWIRGYLVRKRFHKRLAVFRKSCSLLEHSREMTDILARMNETSQDKWRQSADSTTSELEELVKKIKNDDLEEEIDRAVKCYEECVKRVDSIIAELKQQLENDELAELERARKEEEEKERREFEEKAAAEKEKIMRRKMEEEREKAQKEYEKELELQKQKEAAEAEEEQKRRDKEERNRLDAIVSSRLASSDGVALVQQETSSSSSSSSSAAPKHSKYDLGNWKYADLRDAINTSNDMELLVACKEEFHRRLRIYNEWKSKNSANRDLPPTRAPLTVYSQQKPSSSMMVSRVQAAPHLNPALTQQRYFKVSFAMDNNKKNGGAQSGMWYAHFNGQYIRRQLTIRPSQKPQLLVSGKDDFQMCELPLEQTGLLRKKGAEISAMDFETMWYHYGGKPIVEWTP</sequence>
<dbReference type="SUPFAM" id="SSF52540">
    <property type="entry name" value="P-loop containing nucleoside triphosphate hydrolases"/>
    <property type="match status" value="1"/>
</dbReference>
<evidence type="ECO:0000256" key="3">
    <source>
        <dbReference type="ARBA" id="ARBA00022490"/>
    </source>
</evidence>
<dbReference type="SMART" id="SM00015">
    <property type="entry name" value="IQ"/>
    <property type="match status" value="1"/>
</dbReference>
<proteinExistence type="inferred from homology"/>
<dbReference type="GO" id="GO:0005524">
    <property type="term" value="F:ATP binding"/>
    <property type="evidence" value="ECO:0007669"/>
    <property type="project" value="UniProtKB-UniRule"/>
</dbReference>
<feature type="domain" description="Myosin motor" evidence="14">
    <location>
        <begin position="64"/>
        <end position="788"/>
    </location>
</feature>
<dbReference type="GO" id="GO:0016459">
    <property type="term" value="C:myosin complex"/>
    <property type="evidence" value="ECO:0007669"/>
    <property type="project" value="UniProtKB-KW"/>
</dbReference>
<evidence type="ECO:0000256" key="8">
    <source>
        <dbReference type="ARBA" id="ARBA00023054"/>
    </source>
</evidence>
<dbReference type="Gene3D" id="1.20.120.720">
    <property type="entry name" value="Myosin VI head, motor domain, U50 subdomain"/>
    <property type="match status" value="1"/>
</dbReference>
<evidence type="ECO:0000256" key="12">
    <source>
        <dbReference type="PROSITE-ProRule" id="PRU00782"/>
    </source>
</evidence>
<evidence type="ECO:0000259" key="14">
    <source>
        <dbReference type="PROSITE" id="PS51456"/>
    </source>
</evidence>
<dbReference type="Gene3D" id="1.20.58.530">
    <property type="match status" value="1"/>
</dbReference>
<keyword evidence="5 12" id="KW-0547">Nucleotide-binding</keyword>
<dbReference type="eggNOG" id="KOG0163">
    <property type="taxonomic scope" value="Eukaryota"/>
</dbReference>
<evidence type="ECO:0000256" key="1">
    <source>
        <dbReference type="ARBA" id="ARBA00004496"/>
    </source>
</evidence>
<protein>
    <submittedName>
        <fullName evidence="16">CRE-SPE-15 protein</fullName>
    </submittedName>
</protein>
<dbReference type="Pfam" id="PF02736">
    <property type="entry name" value="Myosin_N"/>
    <property type="match status" value="1"/>
</dbReference>
<dbReference type="InterPro" id="IPR000048">
    <property type="entry name" value="IQ_motif_EF-hand-BS"/>
</dbReference>
<evidence type="ECO:0000256" key="2">
    <source>
        <dbReference type="ARBA" id="ARBA00008314"/>
    </source>
</evidence>
<dbReference type="InterPro" id="IPR049016">
    <property type="entry name" value="MYO6_lever"/>
</dbReference>
<dbReference type="GO" id="GO:0030139">
    <property type="term" value="C:endocytic vesicle"/>
    <property type="evidence" value="ECO:0007669"/>
    <property type="project" value="TreeGrafter"/>
</dbReference>
<keyword evidence="11 12" id="KW-0009">Actin-binding</keyword>
<dbReference type="Gene3D" id="6.10.220.10">
    <property type="match status" value="1"/>
</dbReference>
<dbReference type="Gene3D" id="3.40.850.10">
    <property type="entry name" value="Kinesin motor domain"/>
    <property type="match status" value="1"/>
</dbReference>
<dbReference type="SMART" id="SM00242">
    <property type="entry name" value="MYSc"/>
    <property type="match status" value="1"/>
</dbReference>
<accession>E3LXK5</accession>
<evidence type="ECO:0000256" key="11">
    <source>
        <dbReference type="ARBA" id="ARBA00023203"/>
    </source>
</evidence>
<dbReference type="InterPro" id="IPR036961">
    <property type="entry name" value="Kinesin_motor_dom_sf"/>
</dbReference>
<evidence type="ECO:0000313" key="16">
    <source>
        <dbReference type="EMBL" id="EFO84731.1"/>
    </source>
</evidence>
<dbReference type="InParanoid" id="E3LXK5"/>
<evidence type="ECO:0000256" key="4">
    <source>
        <dbReference type="ARBA" id="ARBA00022553"/>
    </source>
</evidence>
<feature type="binding site" evidence="12">
    <location>
        <begin position="158"/>
        <end position="165"/>
    </location>
    <ligand>
        <name>ATP</name>
        <dbReference type="ChEBI" id="CHEBI:30616"/>
    </ligand>
</feature>
<dbReference type="Gene3D" id="3.30.70.1590">
    <property type="match status" value="1"/>
</dbReference>
<dbReference type="GO" id="GO:0005886">
    <property type="term" value="C:plasma membrane"/>
    <property type="evidence" value="ECO:0007669"/>
    <property type="project" value="TreeGrafter"/>
</dbReference>
<dbReference type="Pfam" id="PF16521">
    <property type="entry name" value="Myosin-VI_CBD"/>
    <property type="match status" value="1"/>
</dbReference>
<evidence type="ECO:0000256" key="5">
    <source>
        <dbReference type="ARBA" id="ARBA00022741"/>
    </source>
</evidence>
<dbReference type="GO" id="GO:0007015">
    <property type="term" value="P:actin filament organization"/>
    <property type="evidence" value="ECO:0007669"/>
    <property type="project" value="TreeGrafter"/>
</dbReference>
<keyword evidence="8" id="KW-0175">Coiled coil</keyword>
<keyword evidence="10 12" id="KW-0505">Motor protein</keyword>
<evidence type="ECO:0000256" key="7">
    <source>
        <dbReference type="ARBA" id="ARBA00022860"/>
    </source>
</evidence>
<keyword evidence="9 12" id="KW-0518">Myosin</keyword>
<dbReference type="InterPro" id="IPR036114">
    <property type="entry name" value="MYSc_Myo6"/>
</dbReference>
<feature type="domain" description="Myosin N-terminal SH3-like" evidence="15">
    <location>
        <begin position="10"/>
        <end position="60"/>
    </location>
</feature>
<dbReference type="Proteomes" id="UP000008281">
    <property type="component" value="Unassembled WGS sequence"/>
</dbReference>
<dbReference type="InterPro" id="IPR032412">
    <property type="entry name" value="Myosin-VI_CBD"/>
</dbReference>
<dbReference type="Gene3D" id="2.30.30.360">
    <property type="entry name" value="Myosin S1 fragment, N-terminal"/>
    <property type="match status" value="1"/>
</dbReference>
<dbReference type="InterPro" id="IPR001609">
    <property type="entry name" value="Myosin_head_motor_dom-like"/>
</dbReference>
<dbReference type="FunCoup" id="E3LXK5">
    <property type="interactions" value="1267"/>
</dbReference>
<dbReference type="PANTHER" id="PTHR13140">
    <property type="entry name" value="MYOSIN"/>
    <property type="match status" value="1"/>
</dbReference>
<dbReference type="GO" id="GO:0007286">
    <property type="term" value="P:spermatid development"/>
    <property type="evidence" value="ECO:0007669"/>
    <property type="project" value="EnsemblMetazoa"/>
</dbReference>
<dbReference type="Gene3D" id="1.10.10.820">
    <property type="match status" value="1"/>
</dbReference>
<reference evidence="16" key="1">
    <citation type="submission" date="2007-07" db="EMBL/GenBank/DDBJ databases">
        <title>PCAP assembly of the Caenorhabditis remanei genome.</title>
        <authorList>
            <consortium name="The Caenorhabditis remanei Sequencing Consortium"/>
            <person name="Wilson R.K."/>
        </authorList>
    </citation>
    <scope>NUCLEOTIDE SEQUENCE [LARGE SCALE GENOMIC DNA]</scope>
    <source>
        <strain evidence="16">PB4641</strain>
    </source>
</reference>
<dbReference type="InterPro" id="IPR008989">
    <property type="entry name" value="Myosin_S1_N"/>
</dbReference>
<dbReference type="GO" id="GO:0000146">
    <property type="term" value="F:microfilament motor activity"/>
    <property type="evidence" value="ECO:0007669"/>
    <property type="project" value="TreeGrafter"/>
</dbReference>
<keyword evidence="4" id="KW-0597">Phosphoprotein</keyword>
<keyword evidence="17" id="KW-1185">Reference proteome</keyword>
<evidence type="ECO:0000256" key="10">
    <source>
        <dbReference type="ARBA" id="ARBA00023175"/>
    </source>
</evidence>